<evidence type="ECO:0000313" key="4">
    <source>
        <dbReference type="Proteomes" id="UP000293846"/>
    </source>
</evidence>
<organism evidence="3 4">
    <name type="scientific">Cytobacillus praedii</name>
    <dbReference type="NCBI Taxonomy" id="1742358"/>
    <lineage>
        <taxon>Bacteria</taxon>
        <taxon>Bacillati</taxon>
        <taxon>Bacillota</taxon>
        <taxon>Bacilli</taxon>
        <taxon>Bacillales</taxon>
        <taxon>Bacillaceae</taxon>
        <taxon>Cytobacillus</taxon>
    </lineage>
</organism>
<sequence>MAQEWLIEIVKGAGKFFLHPVFYYLFFLAAILGVSRVKRERDNFHVRAENAYFELRQLLPLGLLIGLVLSLISIAAGLVIPLETIVFTAVLTVLWSFTTKIRWMAPAYTLGFAFFATIFAVEQKWPLPSFFTSISDTKPSVFPAIAVLLALLLIGEGILIFKNARKGTSPKLIKSKRGQRVGIHEVKRLWMIPLFLVIPGEVLKSPFEWWPVFSIAGHSYSIILVPFAIGFFQQIQGNLPIDAIKATGKKVIWLGSIILLLSIAGYWSPIASIAVVTIAIVSREIITLRQRMADENRPFFFSKRNHGVMVLGIIPQSPASLMGLKVGEIVTKVNGIHVHDKIGFYEALLKNRAHCKLEVLDTNGQIRFAQRALYEGDHHELGILFVQEERNRGSEAV</sequence>
<feature type="transmembrane region" description="Helical" evidence="1">
    <location>
        <begin position="58"/>
        <end position="76"/>
    </location>
</feature>
<evidence type="ECO:0000313" key="3">
    <source>
        <dbReference type="EMBL" id="TCJ06494.1"/>
    </source>
</evidence>
<feature type="transmembrane region" description="Helical" evidence="1">
    <location>
        <begin position="210"/>
        <end position="232"/>
    </location>
</feature>
<dbReference type="InterPro" id="IPR041489">
    <property type="entry name" value="PDZ_6"/>
</dbReference>
<dbReference type="SMART" id="SM00228">
    <property type="entry name" value="PDZ"/>
    <property type="match status" value="1"/>
</dbReference>
<dbReference type="EMBL" id="SJTH01000001">
    <property type="protein sequence ID" value="TCJ06494.1"/>
    <property type="molecule type" value="Genomic_DNA"/>
</dbReference>
<dbReference type="InterPro" id="IPR036034">
    <property type="entry name" value="PDZ_sf"/>
</dbReference>
<comment type="caution">
    <text evidence="3">The sequence shown here is derived from an EMBL/GenBank/DDBJ whole genome shotgun (WGS) entry which is preliminary data.</text>
</comment>
<keyword evidence="1" id="KW-1133">Transmembrane helix</keyword>
<feature type="transmembrane region" description="Helical" evidence="1">
    <location>
        <begin position="105"/>
        <end position="121"/>
    </location>
</feature>
<name>A0A4R1B7C7_9BACI</name>
<feature type="transmembrane region" description="Helical" evidence="1">
    <location>
        <begin position="181"/>
        <end position="198"/>
    </location>
</feature>
<gene>
    <name evidence="3" type="ORF">E0Y62_00960</name>
</gene>
<dbReference type="RefSeq" id="WP_131235803.1">
    <property type="nucleotide sequence ID" value="NZ_CP183326.1"/>
</dbReference>
<evidence type="ECO:0000259" key="2">
    <source>
        <dbReference type="SMART" id="SM00228"/>
    </source>
</evidence>
<feature type="transmembrane region" description="Helical" evidence="1">
    <location>
        <begin position="21"/>
        <end position="37"/>
    </location>
</feature>
<dbReference type="AlphaFoldDB" id="A0A4R1B7C7"/>
<dbReference type="Pfam" id="PF17820">
    <property type="entry name" value="PDZ_6"/>
    <property type="match status" value="1"/>
</dbReference>
<accession>A0A4R1B7C7</accession>
<protein>
    <submittedName>
        <fullName evidence="3">PDZ domain-containing protein</fullName>
    </submittedName>
</protein>
<dbReference type="SUPFAM" id="SSF50156">
    <property type="entry name" value="PDZ domain-like"/>
    <property type="match status" value="1"/>
</dbReference>
<dbReference type="OrthoDB" id="198399at2"/>
<evidence type="ECO:0000256" key="1">
    <source>
        <dbReference type="SAM" id="Phobius"/>
    </source>
</evidence>
<feature type="domain" description="PDZ" evidence="2">
    <location>
        <begin position="297"/>
        <end position="363"/>
    </location>
</feature>
<keyword evidence="1" id="KW-0812">Transmembrane</keyword>
<dbReference type="STRING" id="1742358.GCA_001439605_04600"/>
<keyword evidence="4" id="KW-1185">Reference proteome</keyword>
<dbReference type="Proteomes" id="UP000293846">
    <property type="component" value="Unassembled WGS sequence"/>
</dbReference>
<reference evidence="3 4" key="1">
    <citation type="submission" date="2019-03" db="EMBL/GenBank/DDBJ databases">
        <authorList>
            <person name="Jensen L."/>
            <person name="Storgaard J."/>
            <person name="Sulaj E."/>
            <person name="Schramm A."/>
            <person name="Marshall I.P.G."/>
        </authorList>
    </citation>
    <scope>NUCLEOTIDE SEQUENCE [LARGE SCALE GENOMIC DNA]</scope>
    <source>
        <strain evidence="3 4">2017H2G3</strain>
    </source>
</reference>
<dbReference type="InterPro" id="IPR001478">
    <property type="entry name" value="PDZ"/>
</dbReference>
<feature type="transmembrane region" description="Helical" evidence="1">
    <location>
        <begin position="82"/>
        <end position="98"/>
    </location>
</feature>
<proteinExistence type="predicted"/>
<feature type="transmembrane region" description="Helical" evidence="1">
    <location>
        <begin position="141"/>
        <end position="161"/>
    </location>
</feature>
<keyword evidence="1" id="KW-0472">Membrane</keyword>
<feature type="transmembrane region" description="Helical" evidence="1">
    <location>
        <begin position="252"/>
        <end position="281"/>
    </location>
</feature>
<dbReference type="Gene3D" id="2.30.42.10">
    <property type="match status" value="1"/>
</dbReference>